<dbReference type="InterPro" id="IPR018060">
    <property type="entry name" value="HTH_AraC"/>
</dbReference>
<dbReference type="AlphaFoldDB" id="A0A916K963"/>
<reference evidence="5" key="1">
    <citation type="submission" date="2021-06" db="EMBL/GenBank/DDBJ databases">
        <authorList>
            <person name="Criscuolo A."/>
        </authorList>
    </citation>
    <scope>NUCLEOTIDE SEQUENCE</scope>
    <source>
        <strain evidence="5">CIP111600</strain>
    </source>
</reference>
<dbReference type="CDD" id="cd17536">
    <property type="entry name" value="REC_YesN-like"/>
    <property type="match status" value="1"/>
</dbReference>
<dbReference type="InterPro" id="IPR001789">
    <property type="entry name" value="Sig_transdc_resp-reg_receiver"/>
</dbReference>
<proteinExistence type="predicted"/>
<dbReference type="GO" id="GO:0003700">
    <property type="term" value="F:DNA-binding transcription factor activity"/>
    <property type="evidence" value="ECO:0007669"/>
    <property type="project" value="InterPro"/>
</dbReference>
<dbReference type="GO" id="GO:0000160">
    <property type="term" value="P:phosphorelay signal transduction system"/>
    <property type="evidence" value="ECO:0007669"/>
    <property type="project" value="InterPro"/>
</dbReference>
<feature type="modified residue" description="4-aspartylphosphate" evidence="2">
    <location>
        <position position="54"/>
    </location>
</feature>
<evidence type="ECO:0000259" key="4">
    <source>
        <dbReference type="PROSITE" id="PS50110"/>
    </source>
</evidence>
<dbReference type="Pfam" id="PF00072">
    <property type="entry name" value="Response_reg"/>
    <property type="match status" value="1"/>
</dbReference>
<gene>
    <name evidence="5" type="primary">rssB_8</name>
    <name evidence="5" type="ORF">PAESOLCIP111_06307</name>
</gene>
<comment type="caution">
    <text evidence="5">The sequence shown here is derived from an EMBL/GenBank/DDBJ whole genome shotgun (WGS) entry which is preliminary data.</text>
</comment>
<organism evidence="5 6">
    <name type="scientific">Paenibacillus solanacearum</name>
    <dbReference type="NCBI Taxonomy" id="2048548"/>
    <lineage>
        <taxon>Bacteria</taxon>
        <taxon>Bacillati</taxon>
        <taxon>Bacillota</taxon>
        <taxon>Bacilli</taxon>
        <taxon>Bacillales</taxon>
        <taxon>Paenibacillaceae</taxon>
        <taxon>Paenibacillus</taxon>
    </lineage>
</organism>
<dbReference type="PROSITE" id="PS50110">
    <property type="entry name" value="RESPONSE_REGULATORY"/>
    <property type="match status" value="1"/>
</dbReference>
<dbReference type="PANTHER" id="PTHR43280:SF28">
    <property type="entry name" value="HTH-TYPE TRANSCRIPTIONAL ACTIVATOR RHAS"/>
    <property type="match status" value="1"/>
</dbReference>
<keyword evidence="2" id="KW-0597">Phosphoprotein</keyword>
<sequence>MSRIYIVDDEPMICLGLQQIVKEYDRFEEVHTYSDGRSALAAILAEPPDLVMTDIRMPRMDGIELCRHIREHRLDTQVIVLSGYGDFHYAQQCMSYGVKQYLLKPVTESELYPVLDQIVIKGSGRPFSLSRFEAWMERVEEALWLAQEDRLEAELDEGRREFFEPGGGGIAPPLRMAADGLELLAKKLNARGIYSFEIASGQVGADAAEAGAFHAFSAQIHHWLRQLSAYRGGGQVHVFEAALEFIDRHLCEDLTLETVAARLGLTPTYFSHYFKKMSGETFVQYRLRKRMDEAKRLLSIPHYKIIDIVSEVGYDSYPHFSRIFKKTAGCSPTEYRSMLGIK</sequence>
<dbReference type="Proteomes" id="UP000693672">
    <property type="component" value="Unassembled WGS sequence"/>
</dbReference>
<dbReference type="SMART" id="SM00448">
    <property type="entry name" value="REC"/>
    <property type="match status" value="1"/>
</dbReference>
<evidence type="ECO:0000313" key="6">
    <source>
        <dbReference type="Proteomes" id="UP000693672"/>
    </source>
</evidence>
<accession>A0A916K963</accession>
<keyword evidence="6" id="KW-1185">Reference proteome</keyword>
<name>A0A916K963_9BACL</name>
<dbReference type="Pfam" id="PF12833">
    <property type="entry name" value="HTH_18"/>
    <property type="match status" value="1"/>
</dbReference>
<dbReference type="PANTHER" id="PTHR43280">
    <property type="entry name" value="ARAC-FAMILY TRANSCRIPTIONAL REGULATOR"/>
    <property type="match status" value="1"/>
</dbReference>
<feature type="domain" description="HTH araC/xylS-type" evidence="3">
    <location>
        <begin position="240"/>
        <end position="338"/>
    </location>
</feature>
<dbReference type="EMBL" id="CAJVAS010000060">
    <property type="protein sequence ID" value="CAG7651394.1"/>
    <property type="molecule type" value="Genomic_DNA"/>
</dbReference>
<evidence type="ECO:0000313" key="5">
    <source>
        <dbReference type="EMBL" id="CAG7651394.1"/>
    </source>
</evidence>
<evidence type="ECO:0000256" key="2">
    <source>
        <dbReference type="PROSITE-ProRule" id="PRU00169"/>
    </source>
</evidence>
<keyword evidence="1" id="KW-0238">DNA-binding</keyword>
<evidence type="ECO:0000256" key="1">
    <source>
        <dbReference type="ARBA" id="ARBA00023125"/>
    </source>
</evidence>
<dbReference type="PROSITE" id="PS01124">
    <property type="entry name" value="HTH_ARAC_FAMILY_2"/>
    <property type="match status" value="1"/>
</dbReference>
<dbReference type="SMART" id="SM00342">
    <property type="entry name" value="HTH_ARAC"/>
    <property type="match status" value="1"/>
</dbReference>
<feature type="domain" description="Response regulatory" evidence="4">
    <location>
        <begin position="3"/>
        <end position="119"/>
    </location>
</feature>
<dbReference type="GO" id="GO:0043565">
    <property type="term" value="F:sequence-specific DNA binding"/>
    <property type="evidence" value="ECO:0007669"/>
    <property type="project" value="InterPro"/>
</dbReference>
<dbReference type="RefSeq" id="WP_218095967.1">
    <property type="nucleotide sequence ID" value="NZ_CAJVAS010000060.1"/>
</dbReference>
<evidence type="ECO:0000259" key="3">
    <source>
        <dbReference type="PROSITE" id="PS01124"/>
    </source>
</evidence>
<protein>
    <submittedName>
        <fullName evidence="5">Regulator of RpoS</fullName>
    </submittedName>
</protein>